<protein>
    <submittedName>
        <fullName evidence="2">VanZ family protein</fullName>
    </submittedName>
</protein>
<keyword evidence="3" id="KW-1185">Reference proteome</keyword>
<feature type="domain" description="VanZ-like" evidence="1">
    <location>
        <begin position="27"/>
        <end position="95"/>
    </location>
</feature>
<evidence type="ECO:0000313" key="3">
    <source>
        <dbReference type="Proteomes" id="UP000218615"/>
    </source>
</evidence>
<accession>A0A284VNW6</accession>
<dbReference type="AlphaFoldDB" id="A0A284VNW6"/>
<reference evidence="3" key="1">
    <citation type="submission" date="2017-06" db="EMBL/GenBank/DDBJ databases">
        <authorList>
            <person name="Cremers G."/>
        </authorList>
    </citation>
    <scope>NUCLEOTIDE SEQUENCE [LARGE SCALE GENOMIC DNA]</scope>
</reference>
<dbReference type="Proteomes" id="UP000218615">
    <property type="component" value="Unassembled WGS sequence"/>
</dbReference>
<sequence>MIIYAALIFYLSSQETIPAPQLFANQDKVVHLAEYAPFGWFSLKAFTPATPAGFLAGVGFSLAYAASDEVHQSFVPGRDASIMDWLADAVGILIPGYIYGRRYKYI</sequence>
<organism evidence="2 3">
    <name type="scientific">Candidatus Methanoperedens nitratireducens</name>
    <dbReference type="NCBI Taxonomy" id="1392998"/>
    <lineage>
        <taxon>Archaea</taxon>
        <taxon>Methanobacteriati</taxon>
        <taxon>Methanobacteriota</taxon>
        <taxon>Stenosarchaea group</taxon>
        <taxon>Methanomicrobia</taxon>
        <taxon>Methanosarcinales</taxon>
        <taxon>ANME-2 cluster</taxon>
        <taxon>Candidatus Methanoperedentaceae</taxon>
        <taxon>Candidatus Methanoperedens</taxon>
    </lineage>
</organism>
<proteinExistence type="predicted"/>
<dbReference type="NCBIfam" id="NF037970">
    <property type="entry name" value="vanZ_1"/>
    <property type="match status" value="1"/>
</dbReference>
<dbReference type="RefSeq" id="WP_179293909.1">
    <property type="nucleotide sequence ID" value="NZ_FZMP01000124.1"/>
</dbReference>
<dbReference type="EMBL" id="FZMP01000124">
    <property type="protein sequence ID" value="SNQ60942.1"/>
    <property type="molecule type" value="Genomic_DNA"/>
</dbReference>
<evidence type="ECO:0000313" key="2">
    <source>
        <dbReference type="EMBL" id="SNQ60942.1"/>
    </source>
</evidence>
<name>A0A284VNW6_9EURY</name>
<evidence type="ECO:0000259" key="1">
    <source>
        <dbReference type="Pfam" id="PF04892"/>
    </source>
</evidence>
<dbReference type="OrthoDB" id="141778at2157"/>
<dbReference type="InterPro" id="IPR006976">
    <property type="entry name" value="VanZ-like"/>
</dbReference>
<gene>
    <name evidence="2" type="ORF">MNV_210049</name>
</gene>
<dbReference type="Pfam" id="PF04892">
    <property type="entry name" value="VanZ"/>
    <property type="match status" value="1"/>
</dbReference>